<dbReference type="InterPro" id="IPR037165">
    <property type="entry name" value="AldOxase/xan_DH_Mopterin-bd_sf"/>
</dbReference>
<keyword evidence="5" id="KW-1185">Reference proteome</keyword>
<accession>A0A345ZQ91</accession>
<name>A0A345ZQ91_9HYPH</name>
<reference evidence="4 5" key="1">
    <citation type="submission" date="2018-07" db="EMBL/GenBank/DDBJ databases">
        <authorList>
            <person name="Quirk P.G."/>
            <person name="Krulwich T.A."/>
        </authorList>
    </citation>
    <scope>NUCLEOTIDE SEQUENCE [LARGE SCALE GENOMIC DNA]</scope>
    <source>
        <strain evidence="4 5">CC-BB4</strain>
    </source>
</reference>
<sequence length="766" mass="80980">MASTKFGFGQPVTRKEDDALVRGAGRYVADVAPEGALHAFVLRSPHAHARFRIEDIARARGMKGVRVILTADDVADLNPMPTPGIFPGGDIKVPPYPVLAKDVVRHVGDMVAFVVADTLDIARDAAEAIAVDWEPLPHVIGALDALAPNAPKVWPDRTNLVFETEMGDAAATKAAFAGAARTVKTTIVNQRLVTNYMETRGVIADYDGERYTLTLTSQGPHLIRDIIAEAVMKLPADKMRVITPADVGGGFGTKAFPYREYALAAVAAERTRKPVKWVADRAEHFLGDSHGRDNVSTATLAFDDKGRILALELDIVADMGAYLSCYAPYIPWLGMGMATGVYDIPVAHARLRGTYTNTVPVDAYRGAGRPEASYLIERAVDHAARELGIAPDVLRRKNVIKPKAMPYRTPTGKVYDSGDFAGTLARAQELIDWAGFNKRAAAAKRAGKLRGIGIATYVEACGNNGPETATLQLDRDGGVTLLIGSQASGQGHQTSYAQLVADRLDLPPDKVRVIQGDTDRIATGAGTGGSSSIPVGGVAVDRAGRTLGEQLKQLAADALEASAGDMEIADGGVRVAGTDRAISFADLATHPAATPDKLVAAEEFGVEPATFPNGTHIVEVEIDPDTGATAIVAYVIVDDFGATLNPLLLEGQVHGGTVQGIGQALLEDTVYDKGSGQLVSASFMDYAMPHAQDAPDFVFETRNVPCKTNPLGVKGAGEAGAIGSCPAVMNAVIDALDRAYGIRAIDMPATPVKIWTAIQQARQKAA</sequence>
<dbReference type="AlphaFoldDB" id="A0A345ZQ91"/>
<dbReference type="Pfam" id="PF01315">
    <property type="entry name" value="Ald_Xan_dh_C"/>
    <property type="match status" value="1"/>
</dbReference>
<dbReference type="OrthoDB" id="9758509at2"/>
<keyword evidence="2" id="KW-0560">Oxidoreductase</keyword>
<dbReference type="Pfam" id="PF02738">
    <property type="entry name" value="MoCoBD_1"/>
    <property type="match status" value="1"/>
</dbReference>
<dbReference type="Proteomes" id="UP000254889">
    <property type="component" value="Chromosome"/>
</dbReference>
<dbReference type="PANTHER" id="PTHR11908:SF132">
    <property type="entry name" value="ALDEHYDE OXIDASE 1-RELATED"/>
    <property type="match status" value="1"/>
</dbReference>
<dbReference type="SMART" id="SM01008">
    <property type="entry name" value="Ald_Xan_dh_C"/>
    <property type="match status" value="1"/>
</dbReference>
<dbReference type="Pfam" id="PF20256">
    <property type="entry name" value="MoCoBD_2"/>
    <property type="match status" value="1"/>
</dbReference>
<dbReference type="SUPFAM" id="SSF56003">
    <property type="entry name" value="Molybdenum cofactor-binding domain"/>
    <property type="match status" value="1"/>
</dbReference>
<evidence type="ECO:0000256" key="1">
    <source>
        <dbReference type="ARBA" id="ARBA00022505"/>
    </source>
</evidence>
<evidence type="ECO:0000256" key="2">
    <source>
        <dbReference type="ARBA" id="ARBA00023002"/>
    </source>
</evidence>
<dbReference type="InterPro" id="IPR008274">
    <property type="entry name" value="AldOxase/xan_DH_MoCoBD1"/>
</dbReference>
<keyword evidence="1" id="KW-0500">Molybdenum</keyword>
<protein>
    <submittedName>
        <fullName evidence="4">Xanthine dehydrogenase family protein molybdopterin-binding subunit</fullName>
    </submittedName>
</protein>
<gene>
    <name evidence="4" type="ORF">DW352_00265</name>
</gene>
<evidence type="ECO:0000313" key="4">
    <source>
        <dbReference type="EMBL" id="AXK79088.1"/>
    </source>
</evidence>
<dbReference type="KEGG" id="ptaw:DW352_00265"/>
<dbReference type="RefSeq" id="WP_115687432.1">
    <property type="nucleotide sequence ID" value="NZ_CP031417.1"/>
</dbReference>
<dbReference type="PANTHER" id="PTHR11908">
    <property type="entry name" value="XANTHINE DEHYDROGENASE"/>
    <property type="match status" value="1"/>
</dbReference>
<dbReference type="SUPFAM" id="SSF54665">
    <property type="entry name" value="CO dehydrogenase molybdoprotein N-domain-like"/>
    <property type="match status" value="1"/>
</dbReference>
<feature type="domain" description="Aldehyde oxidase/xanthine dehydrogenase a/b hammerhead" evidence="3">
    <location>
        <begin position="22"/>
        <end position="137"/>
    </location>
</feature>
<dbReference type="GO" id="GO:0016491">
    <property type="term" value="F:oxidoreductase activity"/>
    <property type="evidence" value="ECO:0007669"/>
    <property type="project" value="UniProtKB-KW"/>
</dbReference>
<dbReference type="InterPro" id="IPR036856">
    <property type="entry name" value="Ald_Oxase/Xan_DH_a/b_sf"/>
</dbReference>
<dbReference type="InterPro" id="IPR046867">
    <property type="entry name" value="AldOxase/xan_DH_MoCoBD2"/>
</dbReference>
<dbReference type="InterPro" id="IPR016208">
    <property type="entry name" value="Ald_Oxase/xanthine_DH-like"/>
</dbReference>
<evidence type="ECO:0000259" key="3">
    <source>
        <dbReference type="SMART" id="SM01008"/>
    </source>
</evidence>
<dbReference type="EMBL" id="CP031417">
    <property type="protein sequence ID" value="AXK79088.1"/>
    <property type="molecule type" value="Genomic_DNA"/>
</dbReference>
<dbReference type="Gene3D" id="3.90.1170.50">
    <property type="entry name" value="Aldehyde oxidase/xanthine dehydrogenase, a/b hammerhead"/>
    <property type="match status" value="1"/>
</dbReference>
<evidence type="ECO:0000313" key="5">
    <source>
        <dbReference type="Proteomes" id="UP000254889"/>
    </source>
</evidence>
<dbReference type="GO" id="GO:0005506">
    <property type="term" value="F:iron ion binding"/>
    <property type="evidence" value="ECO:0007669"/>
    <property type="project" value="InterPro"/>
</dbReference>
<dbReference type="Gene3D" id="3.30.365.10">
    <property type="entry name" value="Aldehyde oxidase/xanthine dehydrogenase, molybdopterin binding domain"/>
    <property type="match status" value="4"/>
</dbReference>
<dbReference type="InterPro" id="IPR000674">
    <property type="entry name" value="Ald_Oxase/Xan_DH_a/b"/>
</dbReference>
<proteinExistence type="predicted"/>
<organism evidence="4 5">
    <name type="scientific">Pseudolabrys taiwanensis</name>
    <dbReference type="NCBI Taxonomy" id="331696"/>
    <lineage>
        <taxon>Bacteria</taxon>
        <taxon>Pseudomonadati</taxon>
        <taxon>Pseudomonadota</taxon>
        <taxon>Alphaproteobacteria</taxon>
        <taxon>Hyphomicrobiales</taxon>
        <taxon>Xanthobacteraceae</taxon>
        <taxon>Pseudolabrys</taxon>
    </lineage>
</organism>